<evidence type="ECO:0000256" key="1">
    <source>
        <dbReference type="SAM" id="Phobius"/>
    </source>
</evidence>
<dbReference type="EMBL" id="CP028942">
    <property type="protein sequence ID" value="QKM65172.1"/>
    <property type="molecule type" value="Genomic_DNA"/>
</dbReference>
<dbReference type="Pfam" id="PF16868">
    <property type="entry name" value="NMT1_3"/>
    <property type="match status" value="1"/>
</dbReference>
<feature type="transmembrane region" description="Helical" evidence="1">
    <location>
        <begin position="12"/>
        <end position="33"/>
    </location>
</feature>
<dbReference type="AlphaFoldDB" id="A0A6M9PZ41"/>
<reference evidence="2 3" key="1">
    <citation type="submission" date="2018-04" db="EMBL/GenBank/DDBJ databases">
        <title>Polynucleobacter sp. UH21B genome.</title>
        <authorList>
            <person name="Hahn M.W."/>
        </authorList>
    </citation>
    <scope>NUCLEOTIDE SEQUENCE [LARGE SCALE GENOMIC DNA]</scope>
    <source>
        <strain evidence="2 3">MWH-UH21B</strain>
    </source>
</reference>
<feature type="transmembrane region" description="Helical" evidence="1">
    <location>
        <begin position="334"/>
        <end position="356"/>
    </location>
</feature>
<keyword evidence="1" id="KW-0472">Membrane</keyword>
<evidence type="ECO:0000313" key="2">
    <source>
        <dbReference type="EMBL" id="QKM65172.1"/>
    </source>
</evidence>
<proteinExistence type="predicted"/>
<accession>A0A6M9PZ41</accession>
<dbReference type="PANTHER" id="PTHR42941">
    <property type="entry name" value="SLL1037 PROTEIN"/>
    <property type="match status" value="1"/>
</dbReference>
<organism evidence="2 3">
    <name type="scientific">Polynucleobacter tropicus</name>
    <dbReference type="NCBI Taxonomy" id="1743174"/>
    <lineage>
        <taxon>Bacteria</taxon>
        <taxon>Pseudomonadati</taxon>
        <taxon>Pseudomonadota</taxon>
        <taxon>Betaproteobacteria</taxon>
        <taxon>Burkholderiales</taxon>
        <taxon>Burkholderiaceae</taxon>
        <taxon>Polynucleobacter</taxon>
    </lineage>
</organism>
<gene>
    <name evidence="2" type="ORF">DCO17_07930</name>
</gene>
<dbReference type="SUPFAM" id="SSF53850">
    <property type="entry name" value="Periplasmic binding protein-like II"/>
    <property type="match status" value="1"/>
</dbReference>
<dbReference type="Proteomes" id="UP000503312">
    <property type="component" value="Chromosome"/>
</dbReference>
<name>A0A6M9PZ41_9BURK</name>
<dbReference type="RefSeq" id="WP_173956211.1">
    <property type="nucleotide sequence ID" value="NZ_CP028942.1"/>
</dbReference>
<dbReference type="PANTHER" id="PTHR42941:SF1">
    <property type="entry name" value="SLL1037 PROTEIN"/>
    <property type="match status" value="1"/>
</dbReference>
<dbReference type="Gene3D" id="3.40.190.10">
    <property type="entry name" value="Periplasmic binding protein-like II"/>
    <property type="match status" value="2"/>
</dbReference>
<dbReference type="KEGG" id="ptrp:DCO17_07930"/>
<evidence type="ECO:0000313" key="3">
    <source>
        <dbReference type="Proteomes" id="UP000503312"/>
    </source>
</evidence>
<dbReference type="NCBIfam" id="TIGR02122">
    <property type="entry name" value="TRAP_TAXI"/>
    <property type="match status" value="1"/>
</dbReference>
<keyword evidence="1" id="KW-0812">Transmembrane</keyword>
<protein>
    <submittedName>
        <fullName evidence="2">C4-dicarboxylate ABC transporter substrate-binding protein</fullName>
    </submittedName>
</protein>
<keyword evidence="1" id="KW-1133">Transmembrane helix</keyword>
<keyword evidence="3" id="KW-1185">Reference proteome</keyword>
<sequence>MTTYKRYLYNPFAIAVGFCVVLVAIFAVLWILVPPPPKVIEMATGFPTGLYYQFGERLKEEVAKDGVSLEVKATGGTIDNLGLLNDPKSGVNFAMVQGGVADVSKYPNLVSIAGMFYEPIWVWYREPGFKSEGGRLQVLSQLKGKRVAIGNEGSGTLALSTALMKISGIKENEIHGEKLKPDQALTKLSNGELDAVFIVAAAEAPILKKFYEVPGIRLMNFDQADAYTRNLPYLSKVNVPRGLLSIEYDIPRQDIQVIAPTATLVTHDNVSPAMISLMLSASYDILKSYSRLQKPGEFPSSVGMDFPLHADAEIYLKDGPSFLHRHLPFWTAVWVGRFVKIVIPLLVIFIPLFTYIPSAKNFLLRLKLAQVYAELRELEKNAYDPDQKDRKRMDLDEIERRVNNIKVSMMDSKELYDLKSHVGDVRARLKHLYS</sequence>
<dbReference type="InterPro" id="IPR011852">
    <property type="entry name" value="TRAP_TAXI"/>
</dbReference>